<organism evidence="1 2">
    <name type="scientific">Pistacia atlantica</name>
    <dbReference type="NCBI Taxonomy" id="434234"/>
    <lineage>
        <taxon>Eukaryota</taxon>
        <taxon>Viridiplantae</taxon>
        <taxon>Streptophyta</taxon>
        <taxon>Embryophyta</taxon>
        <taxon>Tracheophyta</taxon>
        <taxon>Spermatophyta</taxon>
        <taxon>Magnoliopsida</taxon>
        <taxon>eudicotyledons</taxon>
        <taxon>Gunneridae</taxon>
        <taxon>Pentapetalae</taxon>
        <taxon>rosids</taxon>
        <taxon>malvids</taxon>
        <taxon>Sapindales</taxon>
        <taxon>Anacardiaceae</taxon>
        <taxon>Pistacia</taxon>
    </lineage>
</organism>
<evidence type="ECO:0000313" key="2">
    <source>
        <dbReference type="Proteomes" id="UP001164250"/>
    </source>
</evidence>
<reference evidence="2" key="1">
    <citation type="journal article" date="2023" name="G3 (Bethesda)">
        <title>Genome assembly and association tests identify interacting loci associated with vigor, precocity, and sex in interspecific pistachio rootstocks.</title>
        <authorList>
            <person name="Palmer W."/>
            <person name="Jacygrad E."/>
            <person name="Sagayaradj S."/>
            <person name="Cavanaugh K."/>
            <person name="Han R."/>
            <person name="Bertier L."/>
            <person name="Beede B."/>
            <person name="Kafkas S."/>
            <person name="Golino D."/>
            <person name="Preece J."/>
            <person name="Michelmore R."/>
        </authorList>
    </citation>
    <scope>NUCLEOTIDE SEQUENCE [LARGE SCALE GENOMIC DNA]</scope>
</reference>
<comment type="caution">
    <text evidence="1">The sequence shown here is derived from an EMBL/GenBank/DDBJ whole genome shotgun (WGS) entry which is preliminary data.</text>
</comment>
<proteinExistence type="predicted"/>
<dbReference type="Proteomes" id="UP001164250">
    <property type="component" value="Chromosome 9"/>
</dbReference>
<protein>
    <submittedName>
        <fullName evidence="1">Uncharacterized protein</fullName>
    </submittedName>
</protein>
<keyword evidence="2" id="KW-1185">Reference proteome</keyword>
<gene>
    <name evidence="1" type="ORF">Patl1_32369</name>
</gene>
<accession>A0ACC1ALS2</accession>
<evidence type="ECO:0000313" key="1">
    <source>
        <dbReference type="EMBL" id="KAJ0087598.1"/>
    </source>
</evidence>
<name>A0ACC1ALS2_9ROSI</name>
<dbReference type="EMBL" id="CM047905">
    <property type="protein sequence ID" value="KAJ0087598.1"/>
    <property type="molecule type" value="Genomic_DNA"/>
</dbReference>
<sequence>MIKVEWSIQLRPQGEYNKESKYLYNSIDVDIYRLLDTHWVEGTVALLTYVLREWRELSTTTCVTFAPAACMTWELAEPGNDFITCVINGADLVPTFFAASVDVAC</sequence>